<feature type="compositionally biased region" description="Basic and acidic residues" evidence="5">
    <location>
        <begin position="44"/>
        <end position="66"/>
    </location>
</feature>
<name>A0A9N8ZST7_9GLOM</name>
<dbReference type="PANTHER" id="PTHR13115:SF8">
    <property type="entry name" value="RNA POLYMERASE-ASSOCIATED PROTEIN RTF1 HOMOLOG"/>
    <property type="match status" value="1"/>
</dbReference>
<feature type="domain" description="Plus3" evidence="6">
    <location>
        <begin position="177"/>
        <end position="309"/>
    </location>
</feature>
<dbReference type="InterPro" id="IPR036128">
    <property type="entry name" value="Plus3-like_sf"/>
</dbReference>
<dbReference type="SUPFAM" id="SSF159042">
    <property type="entry name" value="Plus3-like"/>
    <property type="match status" value="1"/>
</dbReference>
<dbReference type="Pfam" id="PF03126">
    <property type="entry name" value="Plus-3"/>
    <property type="match status" value="1"/>
</dbReference>
<comment type="caution">
    <text evidence="7">The sequence shown here is derived from an EMBL/GenBank/DDBJ whole genome shotgun (WGS) entry which is preliminary data.</text>
</comment>
<comment type="subcellular location">
    <subcellularLocation>
        <location evidence="1">Nucleus</location>
    </subcellularLocation>
</comment>
<dbReference type="GO" id="GO:1990269">
    <property type="term" value="F:RNA polymerase II C-terminal domain phosphoserine binding"/>
    <property type="evidence" value="ECO:0007669"/>
    <property type="project" value="TreeGrafter"/>
</dbReference>
<evidence type="ECO:0000259" key="6">
    <source>
        <dbReference type="PROSITE" id="PS51360"/>
    </source>
</evidence>
<dbReference type="OrthoDB" id="166375at2759"/>
<evidence type="ECO:0000256" key="2">
    <source>
        <dbReference type="ARBA" id="ARBA00023015"/>
    </source>
</evidence>
<dbReference type="Gene3D" id="3.90.70.200">
    <property type="entry name" value="Plus-3 domain"/>
    <property type="match status" value="1"/>
</dbReference>
<evidence type="ECO:0000256" key="3">
    <source>
        <dbReference type="ARBA" id="ARBA00023163"/>
    </source>
</evidence>
<proteinExistence type="predicted"/>
<evidence type="ECO:0000313" key="8">
    <source>
        <dbReference type="Proteomes" id="UP000789508"/>
    </source>
</evidence>
<feature type="compositionally biased region" description="Basic and acidic residues" evidence="5">
    <location>
        <begin position="128"/>
        <end position="164"/>
    </location>
</feature>
<dbReference type="GO" id="GO:0016593">
    <property type="term" value="C:Cdc73/Paf1 complex"/>
    <property type="evidence" value="ECO:0007669"/>
    <property type="project" value="TreeGrafter"/>
</dbReference>
<evidence type="ECO:0000256" key="1">
    <source>
        <dbReference type="ARBA" id="ARBA00004123"/>
    </source>
</evidence>
<dbReference type="SMART" id="SM00719">
    <property type="entry name" value="Plus3"/>
    <property type="match status" value="1"/>
</dbReference>
<feature type="compositionally biased region" description="Basic and acidic residues" evidence="5">
    <location>
        <begin position="420"/>
        <end position="433"/>
    </location>
</feature>
<keyword evidence="3" id="KW-0804">Transcription</keyword>
<evidence type="ECO:0000256" key="4">
    <source>
        <dbReference type="ARBA" id="ARBA00023242"/>
    </source>
</evidence>
<dbReference type="GO" id="GO:0003677">
    <property type="term" value="F:DNA binding"/>
    <property type="evidence" value="ECO:0007669"/>
    <property type="project" value="InterPro"/>
</dbReference>
<keyword evidence="2" id="KW-0805">Transcription regulation</keyword>
<dbReference type="Proteomes" id="UP000789508">
    <property type="component" value="Unassembled WGS sequence"/>
</dbReference>
<evidence type="ECO:0000313" key="7">
    <source>
        <dbReference type="EMBL" id="CAG8506958.1"/>
    </source>
</evidence>
<reference evidence="7" key="1">
    <citation type="submission" date="2021-06" db="EMBL/GenBank/DDBJ databases">
        <authorList>
            <person name="Kallberg Y."/>
            <person name="Tangrot J."/>
            <person name="Rosling A."/>
        </authorList>
    </citation>
    <scope>NUCLEOTIDE SEQUENCE</scope>
    <source>
        <strain evidence="7">FL130A</strain>
    </source>
</reference>
<gene>
    <name evidence="7" type="ORF">ALEPTO_LOCUS3774</name>
</gene>
<accession>A0A9N8ZST7</accession>
<evidence type="ECO:0000256" key="5">
    <source>
        <dbReference type="SAM" id="MobiDB-lite"/>
    </source>
</evidence>
<keyword evidence="8" id="KW-1185">Reference proteome</keyword>
<dbReference type="PROSITE" id="PS51360">
    <property type="entry name" value="PLUS3"/>
    <property type="match status" value="1"/>
</dbReference>
<feature type="region of interest" description="Disordered" evidence="5">
    <location>
        <begin position="418"/>
        <end position="442"/>
    </location>
</feature>
<dbReference type="InterPro" id="IPR004343">
    <property type="entry name" value="Plus-3_dom"/>
</dbReference>
<feature type="compositionally biased region" description="Polar residues" evidence="5">
    <location>
        <begin position="18"/>
        <end position="29"/>
    </location>
</feature>
<protein>
    <submittedName>
        <fullName evidence="7">900_t:CDS:1</fullName>
    </submittedName>
</protein>
<feature type="compositionally biased region" description="Acidic residues" evidence="5">
    <location>
        <begin position="70"/>
        <end position="89"/>
    </location>
</feature>
<dbReference type="AlphaFoldDB" id="A0A9N8ZST7"/>
<feature type="region of interest" description="Disordered" evidence="5">
    <location>
        <begin position="1"/>
        <end position="96"/>
    </location>
</feature>
<dbReference type="PANTHER" id="PTHR13115">
    <property type="entry name" value="RNA POLYMERASE-ASSOCIATED PROTEIN RTF1 HOMOLOG"/>
    <property type="match status" value="1"/>
</dbReference>
<feature type="region of interest" description="Disordered" evidence="5">
    <location>
        <begin position="125"/>
        <end position="172"/>
    </location>
</feature>
<sequence length="505" mass="58838">MSNIDVEILELAGDEQSNDSPEQQETTKITGKRKKNASESEGESSDHEVQAQEEKRKVKRMNEDKPSLPQEEEDDAMSYDSDLMGDEDDRERLLEMTEVEREKILSERAERRQQKYDLNLVTRWADSGPKKEGDSTRRSTRAKDGTKKSTKYSELKRAREEKGAKKAQSSPKFTGDELKFEDLKSIQITRRQIEKWMFVPIFEKTVIGCFVRLHIGMKENGTQIYRVCEIMDVRKHHRSYKVENTLTNKSMLLRHGKDEKVWTMDIISNAPFEQSEYDRWVSTMKFYIRPFPSKNDVEKRREAIQEAYNYNLTEEDVAAIVAQKNQLRGSQTNLVAEKHQLLTRSQIAQSENNFAEAAEIAAKIEEIDSYLNEQAKLADKNLYKWAQLNEKNRRKNLEDSRAAEARAKAEKAAKLKLKRRVEESGHDMNKETEGESSTVSINQSSKAPFCPIAPPMTNPIHITEEIYRNLKIRIVVKQDKDYEKIRPQYLQEMKYKYEVAARNFK</sequence>
<dbReference type="EMBL" id="CAJVPS010000754">
    <property type="protein sequence ID" value="CAG8506958.1"/>
    <property type="molecule type" value="Genomic_DNA"/>
</dbReference>
<organism evidence="7 8">
    <name type="scientific">Ambispora leptoticha</name>
    <dbReference type="NCBI Taxonomy" id="144679"/>
    <lineage>
        <taxon>Eukaryota</taxon>
        <taxon>Fungi</taxon>
        <taxon>Fungi incertae sedis</taxon>
        <taxon>Mucoromycota</taxon>
        <taxon>Glomeromycotina</taxon>
        <taxon>Glomeromycetes</taxon>
        <taxon>Archaeosporales</taxon>
        <taxon>Ambisporaceae</taxon>
        <taxon>Ambispora</taxon>
    </lineage>
</organism>
<keyword evidence="4" id="KW-0539">Nucleus</keyword>